<protein>
    <submittedName>
        <fullName evidence="1">Uncharacterized protein</fullName>
    </submittedName>
</protein>
<organism evidence="1 2">
    <name type="scientific">Thalassiosira oceanica</name>
    <name type="common">Marine diatom</name>
    <dbReference type="NCBI Taxonomy" id="159749"/>
    <lineage>
        <taxon>Eukaryota</taxon>
        <taxon>Sar</taxon>
        <taxon>Stramenopiles</taxon>
        <taxon>Ochrophyta</taxon>
        <taxon>Bacillariophyta</taxon>
        <taxon>Coscinodiscophyceae</taxon>
        <taxon>Thalassiosirophycidae</taxon>
        <taxon>Thalassiosirales</taxon>
        <taxon>Thalassiosiraceae</taxon>
        <taxon>Thalassiosira</taxon>
    </lineage>
</organism>
<gene>
    <name evidence="1" type="ORF">THAOC_25515</name>
</gene>
<dbReference type="AlphaFoldDB" id="K0RP32"/>
<comment type="caution">
    <text evidence="1">The sequence shown here is derived from an EMBL/GenBank/DDBJ whole genome shotgun (WGS) entry which is preliminary data.</text>
</comment>
<dbReference type="EMBL" id="AGNL01035218">
    <property type="protein sequence ID" value="EJK54825.1"/>
    <property type="molecule type" value="Genomic_DNA"/>
</dbReference>
<evidence type="ECO:0000313" key="1">
    <source>
        <dbReference type="EMBL" id="EJK54825.1"/>
    </source>
</evidence>
<keyword evidence="2" id="KW-1185">Reference proteome</keyword>
<feature type="non-terminal residue" evidence="1">
    <location>
        <position position="98"/>
    </location>
</feature>
<accession>K0RP32</accession>
<reference evidence="1 2" key="1">
    <citation type="journal article" date="2012" name="Genome Biol.">
        <title>Genome and low-iron response of an oceanic diatom adapted to chronic iron limitation.</title>
        <authorList>
            <person name="Lommer M."/>
            <person name="Specht M."/>
            <person name="Roy A.S."/>
            <person name="Kraemer L."/>
            <person name="Andreson R."/>
            <person name="Gutowska M.A."/>
            <person name="Wolf J."/>
            <person name="Bergner S.V."/>
            <person name="Schilhabel M.B."/>
            <person name="Klostermeier U.C."/>
            <person name="Beiko R.G."/>
            <person name="Rosenstiel P."/>
            <person name="Hippler M."/>
            <person name="Laroche J."/>
        </authorList>
    </citation>
    <scope>NUCLEOTIDE SEQUENCE [LARGE SCALE GENOMIC DNA]</scope>
    <source>
        <strain evidence="1 2">CCMP1005</strain>
    </source>
</reference>
<dbReference type="Proteomes" id="UP000266841">
    <property type="component" value="Unassembled WGS sequence"/>
</dbReference>
<sequence>MVELVGNPVIPSAFVAVVNGKFIPLIRPGFISAPGSDLHGDLFAFAGEPGFRQTIPEVVTIKRANINSVLEVINMKKEDIQVVTDFFALEENSAKNLR</sequence>
<name>K0RP32_THAOC</name>
<evidence type="ECO:0000313" key="2">
    <source>
        <dbReference type="Proteomes" id="UP000266841"/>
    </source>
</evidence>
<proteinExistence type="predicted"/>